<dbReference type="InterPro" id="IPR000873">
    <property type="entry name" value="AMP-dep_synth/lig_dom"/>
</dbReference>
<keyword evidence="4" id="KW-1185">Reference proteome</keyword>
<proteinExistence type="predicted"/>
<feature type="domain" description="AMP-binding enzyme C-terminal" evidence="2">
    <location>
        <begin position="420"/>
        <end position="496"/>
    </location>
</feature>
<dbReference type="InterPro" id="IPR020845">
    <property type="entry name" value="AMP-binding_CS"/>
</dbReference>
<dbReference type="InterPro" id="IPR050237">
    <property type="entry name" value="ATP-dep_AMP-bd_enzyme"/>
</dbReference>
<feature type="domain" description="AMP-dependent synthetase/ligase" evidence="1">
    <location>
        <begin position="9"/>
        <end position="370"/>
    </location>
</feature>
<evidence type="ECO:0000313" key="3">
    <source>
        <dbReference type="EMBL" id="PWV65613.1"/>
    </source>
</evidence>
<dbReference type="PANTHER" id="PTHR43767">
    <property type="entry name" value="LONG-CHAIN-FATTY-ACID--COA LIGASE"/>
    <property type="match status" value="1"/>
</dbReference>
<dbReference type="InterPro" id="IPR025110">
    <property type="entry name" value="AMP-bd_C"/>
</dbReference>
<dbReference type="InterPro" id="IPR042099">
    <property type="entry name" value="ANL_N_sf"/>
</dbReference>
<dbReference type="GO" id="GO:0016877">
    <property type="term" value="F:ligase activity, forming carbon-sulfur bonds"/>
    <property type="evidence" value="ECO:0007669"/>
    <property type="project" value="UniProtKB-ARBA"/>
</dbReference>
<accession>A0A317N036</accession>
<dbReference type="Pfam" id="PF13193">
    <property type="entry name" value="AMP-binding_C"/>
    <property type="match status" value="1"/>
</dbReference>
<dbReference type="Proteomes" id="UP000246569">
    <property type="component" value="Unassembled WGS sequence"/>
</dbReference>
<dbReference type="PROSITE" id="PS00455">
    <property type="entry name" value="AMP_BINDING"/>
    <property type="match status" value="1"/>
</dbReference>
<dbReference type="InterPro" id="IPR045851">
    <property type="entry name" value="AMP-bd_C_sf"/>
</dbReference>
<dbReference type="PANTHER" id="PTHR43767:SF7">
    <property type="entry name" value="MEDIUM_LONG-CHAIN-FATTY-ACID--COA LIGASE FADD8"/>
    <property type="match status" value="1"/>
</dbReference>
<sequence>MNIAHLLNNTAQRYGTRPAVALHDRVLLSYRELAQRTRRVAAALRARGLAPGDRVGLAMGNYPEYFEILFGCWQAGLIAVPMNPRLHPSEFAWILGHSGARLCFVGPELAGELAAYQHDCPTLQRLIAIDAPEYHAIAEYPAGLDCAEVDAAAPAWLFYTSGTTGRPKGAMLSHRNLLAMTLAYFADLDRPGPQDAMLHLAPLSHGSGLYMLPHIARGACQVIPESDHFDPEEVWTLLREYPGLSFFAAPVMLRRLCTSHVDEAALRHLRTIVYGGAPMYLADLRSALDVLGPKLAQIYGQGESPMTITALDRSAHADIAHADYEARLASVGYPRSGVEVRVVDELGQPLADGEAGEVVVRGDVVMSGYWQDPVASARALQGGWLHTGDVGSFGGDGFLMLRDRSKDLIISGGSNIYPREVEEVLLRHPGVAEVSVIGCPDAEWGEQVVACLVARDPQLTPGNAELDELCLQHIARYKRPKQYLWLPMLPRNSTGKVLKRELRARFS</sequence>
<dbReference type="AlphaFoldDB" id="A0A317N036"/>
<dbReference type="RefSeq" id="WP_110016617.1">
    <property type="nucleotide sequence ID" value="NZ_QGTJ01000001.1"/>
</dbReference>
<comment type="caution">
    <text evidence="3">The sequence shown here is derived from an EMBL/GenBank/DDBJ whole genome shotgun (WGS) entry which is preliminary data.</text>
</comment>
<evidence type="ECO:0000259" key="1">
    <source>
        <dbReference type="Pfam" id="PF00501"/>
    </source>
</evidence>
<organism evidence="3 4">
    <name type="scientific">Plasticicumulans acidivorans</name>
    <dbReference type="NCBI Taxonomy" id="886464"/>
    <lineage>
        <taxon>Bacteria</taxon>
        <taxon>Pseudomonadati</taxon>
        <taxon>Pseudomonadota</taxon>
        <taxon>Gammaproteobacteria</taxon>
        <taxon>Candidatus Competibacteraceae</taxon>
        <taxon>Plasticicumulans</taxon>
    </lineage>
</organism>
<dbReference type="Gene3D" id="3.30.300.30">
    <property type="match status" value="1"/>
</dbReference>
<reference evidence="3 4" key="1">
    <citation type="submission" date="2018-05" db="EMBL/GenBank/DDBJ databases">
        <title>Genomic Encyclopedia of Type Strains, Phase IV (KMG-IV): sequencing the most valuable type-strain genomes for metagenomic binning, comparative biology and taxonomic classification.</title>
        <authorList>
            <person name="Goeker M."/>
        </authorList>
    </citation>
    <scope>NUCLEOTIDE SEQUENCE [LARGE SCALE GENOMIC DNA]</scope>
    <source>
        <strain evidence="3 4">DSM 23606</strain>
    </source>
</reference>
<dbReference type="Pfam" id="PF00501">
    <property type="entry name" value="AMP-binding"/>
    <property type="match status" value="1"/>
</dbReference>
<protein>
    <submittedName>
        <fullName evidence="3">Long-chain acyl-CoA synthetase</fullName>
    </submittedName>
</protein>
<dbReference type="OrthoDB" id="9803968at2"/>
<gene>
    <name evidence="3" type="ORF">C7443_10197</name>
</gene>
<name>A0A317N036_9GAMM</name>
<evidence type="ECO:0000259" key="2">
    <source>
        <dbReference type="Pfam" id="PF13193"/>
    </source>
</evidence>
<dbReference type="SUPFAM" id="SSF56801">
    <property type="entry name" value="Acetyl-CoA synthetase-like"/>
    <property type="match status" value="1"/>
</dbReference>
<evidence type="ECO:0000313" key="4">
    <source>
        <dbReference type="Proteomes" id="UP000246569"/>
    </source>
</evidence>
<dbReference type="EMBL" id="QGTJ01000001">
    <property type="protein sequence ID" value="PWV65613.1"/>
    <property type="molecule type" value="Genomic_DNA"/>
</dbReference>
<dbReference type="Gene3D" id="3.40.50.12780">
    <property type="entry name" value="N-terminal domain of ligase-like"/>
    <property type="match status" value="1"/>
</dbReference>